<dbReference type="EC" id="2.3.1.-" evidence="12"/>
<reference evidence="13 14" key="1">
    <citation type="submission" date="2016-07" db="EMBL/GenBank/DDBJ databases">
        <title>Multiple horizontal gene transfer events from other fungi enriched the ability of initially mycotrophic Trichoderma (Ascomycota) to feed on dead plant biomass.</title>
        <authorList>
            <consortium name="DOE Joint Genome Institute"/>
            <person name="Aerts A."/>
            <person name="Atanasova L."/>
            <person name="Chenthamara K."/>
            <person name="Zhang J."/>
            <person name="Grujic M."/>
            <person name="Henrissat B."/>
            <person name="Kuo A."/>
            <person name="Salamov A."/>
            <person name="Lipzen A."/>
            <person name="Labutti K."/>
            <person name="Barry K."/>
            <person name="Miao Y."/>
            <person name="Rahimi M.J."/>
            <person name="Shen Q."/>
            <person name="Grigoriev I.V."/>
            <person name="Kubicek C.P."/>
            <person name="Druzhinina I.S."/>
        </authorList>
    </citation>
    <scope>NUCLEOTIDE SEQUENCE [LARGE SCALE GENOMIC DNA]</scope>
    <source>
        <strain evidence="13 14">CBS 433.97</strain>
    </source>
</reference>
<dbReference type="STRING" id="1042311.A0A2T3YQH7"/>
<evidence type="ECO:0000256" key="10">
    <source>
        <dbReference type="ARBA" id="ARBA00023160"/>
    </source>
</evidence>
<dbReference type="GO" id="GO:0030148">
    <property type="term" value="P:sphingolipid biosynthetic process"/>
    <property type="evidence" value="ECO:0007669"/>
    <property type="project" value="TreeGrafter"/>
</dbReference>
<dbReference type="PANTHER" id="PTHR11157:SF134">
    <property type="entry name" value="ELONGATION OF FATTY ACIDS PROTEIN 1-RELATED"/>
    <property type="match status" value="1"/>
</dbReference>
<keyword evidence="9 12" id="KW-0472">Membrane</keyword>
<dbReference type="GO" id="GO:0034625">
    <property type="term" value="P:fatty acid elongation, monounsaturated fatty acid"/>
    <property type="evidence" value="ECO:0007669"/>
    <property type="project" value="TreeGrafter"/>
</dbReference>
<gene>
    <name evidence="13" type="ORF">M441DRAFT_180599</name>
</gene>
<keyword evidence="4 12" id="KW-0808">Transferase</keyword>
<dbReference type="GO" id="GO:0005789">
    <property type="term" value="C:endoplasmic reticulum membrane"/>
    <property type="evidence" value="ECO:0007669"/>
    <property type="project" value="TreeGrafter"/>
</dbReference>
<evidence type="ECO:0000256" key="6">
    <source>
        <dbReference type="ARBA" id="ARBA00022832"/>
    </source>
</evidence>
<name>A0A2T3YQH7_TRIA4</name>
<comment type="caution">
    <text evidence="12">Lacks conserved residue(s) required for the propagation of feature annotation.</text>
</comment>
<keyword evidence="10 12" id="KW-0275">Fatty acid biosynthesis</keyword>
<keyword evidence="5 12" id="KW-0812">Transmembrane</keyword>
<keyword evidence="14" id="KW-1185">Reference proteome</keyword>
<dbReference type="AlphaFoldDB" id="A0A2T3YQH7"/>
<evidence type="ECO:0000313" key="14">
    <source>
        <dbReference type="Proteomes" id="UP000240493"/>
    </source>
</evidence>
<comment type="catalytic activity">
    <reaction evidence="11">
        <text>a very-long-chain acyl-CoA + malonyl-CoA + H(+) = a very-long-chain 3-oxoacyl-CoA + CO2 + CoA</text>
        <dbReference type="Rhea" id="RHEA:32727"/>
        <dbReference type="ChEBI" id="CHEBI:15378"/>
        <dbReference type="ChEBI" id="CHEBI:16526"/>
        <dbReference type="ChEBI" id="CHEBI:57287"/>
        <dbReference type="ChEBI" id="CHEBI:57384"/>
        <dbReference type="ChEBI" id="CHEBI:90725"/>
        <dbReference type="ChEBI" id="CHEBI:90736"/>
        <dbReference type="EC" id="2.3.1.199"/>
    </reaction>
</comment>
<accession>A0A2T3YQH7</accession>
<dbReference type="Pfam" id="PF01151">
    <property type="entry name" value="ELO"/>
    <property type="match status" value="1"/>
</dbReference>
<comment type="subcellular location">
    <subcellularLocation>
        <location evidence="1">Membrane</location>
        <topology evidence="1">Multi-pass membrane protein</topology>
    </subcellularLocation>
</comment>
<dbReference type="EMBL" id="KZ679298">
    <property type="protein sequence ID" value="PTB34784.1"/>
    <property type="molecule type" value="Genomic_DNA"/>
</dbReference>
<evidence type="ECO:0000256" key="8">
    <source>
        <dbReference type="ARBA" id="ARBA00023098"/>
    </source>
</evidence>
<evidence type="ECO:0000256" key="11">
    <source>
        <dbReference type="ARBA" id="ARBA00047375"/>
    </source>
</evidence>
<protein>
    <recommendedName>
        <fullName evidence="12">Elongation of fatty acids protein</fullName>
        <ecNumber evidence="12">2.3.1.-</ecNumber>
    </recommendedName>
</protein>
<comment type="catalytic activity">
    <reaction evidence="12">
        <text>an acyl-CoA + malonyl-CoA + H(+) = a 3-oxoacyl-CoA + CO2 + CoA</text>
        <dbReference type="Rhea" id="RHEA:50252"/>
        <dbReference type="ChEBI" id="CHEBI:15378"/>
        <dbReference type="ChEBI" id="CHEBI:16526"/>
        <dbReference type="ChEBI" id="CHEBI:57287"/>
        <dbReference type="ChEBI" id="CHEBI:57384"/>
        <dbReference type="ChEBI" id="CHEBI:58342"/>
        <dbReference type="ChEBI" id="CHEBI:90726"/>
    </reaction>
    <physiologicalReaction direction="left-to-right" evidence="12">
        <dbReference type="Rhea" id="RHEA:50253"/>
    </physiologicalReaction>
</comment>
<dbReference type="GO" id="GO:0019367">
    <property type="term" value="P:fatty acid elongation, saturated fatty acid"/>
    <property type="evidence" value="ECO:0007669"/>
    <property type="project" value="TreeGrafter"/>
</dbReference>
<keyword evidence="8 12" id="KW-0443">Lipid metabolism</keyword>
<evidence type="ECO:0000256" key="7">
    <source>
        <dbReference type="ARBA" id="ARBA00022989"/>
    </source>
</evidence>
<dbReference type="GO" id="GO:0034626">
    <property type="term" value="P:fatty acid elongation, polyunsaturated fatty acid"/>
    <property type="evidence" value="ECO:0007669"/>
    <property type="project" value="TreeGrafter"/>
</dbReference>
<comment type="similarity">
    <text evidence="2 12">Belongs to the ELO family.</text>
</comment>
<evidence type="ECO:0000256" key="9">
    <source>
        <dbReference type="ARBA" id="ARBA00023136"/>
    </source>
</evidence>
<dbReference type="Proteomes" id="UP000240493">
    <property type="component" value="Unassembled WGS sequence"/>
</dbReference>
<evidence type="ECO:0000256" key="12">
    <source>
        <dbReference type="RuleBase" id="RU361115"/>
    </source>
</evidence>
<evidence type="ECO:0000313" key="13">
    <source>
        <dbReference type="EMBL" id="PTB34784.1"/>
    </source>
</evidence>
<dbReference type="PANTHER" id="PTHR11157">
    <property type="entry name" value="FATTY ACID ACYL TRANSFERASE-RELATED"/>
    <property type="match status" value="1"/>
</dbReference>
<feature type="transmembrane region" description="Helical" evidence="12">
    <location>
        <begin position="260"/>
        <end position="279"/>
    </location>
</feature>
<evidence type="ECO:0000256" key="2">
    <source>
        <dbReference type="ARBA" id="ARBA00007263"/>
    </source>
</evidence>
<evidence type="ECO:0000256" key="5">
    <source>
        <dbReference type="ARBA" id="ARBA00022692"/>
    </source>
</evidence>
<dbReference type="GO" id="GO:0009922">
    <property type="term" value="F:fatty acid elongase activity"/>
    <property type="evidence" value="ECO:0007669"/>
    <property type="project" value="UniProtKB-EC"/>
</dbReference>
<sequence length="311" mass="35931">MALIEYTSLVTLDRPFGIHWWSILNKAFTIIVGSPATDFEFIPHKTTLSTIKESSTLIALYIAVIVGGQELMRNRPAFKLKSAFLLHNLFLTIASLVLLVLFLEQIVPTVARHGFFYSICRVDGGWTQRLEVIYYLTYLSKYIELLDTCFLMLKKKPLTFLHCYHHAATAIFTLMGMKSATPVSWVVASLNLAVHIIMYWYYFQSARGIRVWWKEWITRLQILQFIIDLGFVVFVSYSYYTALYLPWMPRVGSCVADSQIAIAAFTILTSYLVLFTLFYKATYKTNGKSYMRYKSLEQKKKVTLPLCTIID</sequence>
<organism evidence="13 14">
    <name type="scientific">Trichoderma asperellum (strain ATCC 204424 / CBS 433.97 / NBRC 101777)</name>
    <dbReference type="NCBI Taxonomy" id="1042311"/>
    <lineage>
        <taxon>Eukaryota</taxon>
        <taxon>Fungi</taxon>
        <taxon>Dikarya</taxon>
        <taxon>Ascomycota</taxon>
        <taxon>Pezizomycotina</taxon>
        <taxon>Sordariomycetes</taxon>
        <taxon>Hypocreomycetidae</taxon>
        <taxon>Hypocreales</taxon>
        <taxon>Hypocreaceae</taxon>
        <taxon>Trichoderma</taxon>
    </lineage>
</organism>
<feature type="transmembrane region" description="Helical" evidence="12">
    <location>
        <begin position="183"/>
        <end position="202"/>
    </location>
</feature>
<keyword evidence="7 12" id="KW-1133">Transmembrane helix</keyword>
<dbReference type="InterPro" id="IPR002076">
    <property type="entry name" value="ELO_fam"/>
</dbReference>
<evidence type="ECO:0000256" key="3">
    <source>
        <dbReference type="ARBA" id="ARBA00022516"/>
    </source>
</evidence>
<dbReference type="GO" id="GO:0042761">
    <property type="term" value="P:very long-chain fatty acid biosynthetic process"/>
    <property type="evidence" value="ECO:0007669"/>
    <property type="project" value="TreeGrafter"/>
</dbReference>
<evidence type="ECO:0000256" key="4">
    <source>
        <dbReference type="ARBA" id="ARBA00022679"/>
    </source>
</evidence>
<keyword evidence="6 12" id="KW-0276">Fatty acid metabolism</keyword>
<feature type="transmembrane region" description="Helical" evidence="12">
    <location>
        <begin position="222"/>
        <end position="240"/>
    </location>
</feature>
<feature type="transmembrane region" description="Helical" evidence="12">
    <location>
        <begin position="84"/>
        <end position="103"/>
    </location>
</feature>
<proteinExistence type="inferred from homology"/>
<evidence type="ECO:0000256" key="1">
    <source>
        <dbReference type="ARBA" id="ARBA00004141"/>
    </source>
</evidence>
<dbReference type="OrthoDB" id="434092at2759"/>
<keyword evidence="3 12" id="KW-0444">Lipid biosynthesis</keyword>